<organism evidence="8 9">
    <name type="scientific">Euzebya pacifica</name>
    <dbReference type="NCBI Taxonomy" id="1608957"/>
    <lineage>
        <taxon>Bacteria</taxon>
        <taxon>Bacillati</taxon>
        <taxon>Actinomycetota</taxon>
        <taxon>Nitriliruptoria</taxon>
        <taxon>Euzebyales</taxon>
    </lineage>
</organism>
<dbReference type="GO" id="GO:0003995">
    <property type="term" value="F:acyl-CoA dehydrogenase activity"/>
    <property type="evidence" value="ECO:0007669"/>
    <property type="project" value="TreeGrafter"/>
</dbReference>
<dbReference type="EMBL" id="CP031165">
    <property type="protein sequence ID" value="AXV08393.1"/>
    <property type="molecule type" value="Genomic_DNA"/>
</dbReference>
<dbReference type="SUPFAM" id="SSF56645">
    <property type="entry name" value="Acyl-CoA dehydrogenase NM domain-like"/>
    <property type="match status" value="1"/>
</dbReference>
<dbReference type="KEGG" id="euz:DVS28_a3720"/>
<dbReference type="InterPro" id="IPR037069">
    <property type="entry name" value="AcylCoA_DH/ox_N_sf"/>
</dbReference>
<feature type="domain" description="Acyl-CoA dehydrogenase/oxidase C-terminal" evidence="6">
    <location>
        <begin position="188"/>
        <end position="329"/>
    </location>
</feature>
<evidence type="ECO:0000313" key="9">
    <source>
        <dbReference type="Proteomes" id="UP000264006"/>
    </source>
</evidence>
<evidence type="ECO:0000256" key="4">
    <source>
        <dbReference type="ARBA" id="ARBA00022827"/>
    </source>
</evidence>
<comment type="similarity">
    <text evidence="2">Belongs to the acyl-CoA dehydrogenase family.</text>
</comment>
<dbReference type="InterPro" id="IPR013786">
    <property type="entry name" value="AcylCoA_DH/ox_N"/>
</dbReference>
<gene>
    <name evidence="8" type="ORF">DVS28_a3720</name>
</gene>
<evidence type="ECO:0000256" key="5">
    <source>
        <dbReference type="ARBA" id="ARBA00023002"/>
    </source>
</evidence>
<evidence type="ECO:0000256" key="2">
    <source>
        <dbReference type="ARBA" id="ARBA00009347"/>
    </source>
</evidence>
<dbReference type="RefSeq" id="WP_114592740.1">
    <property type="nucleotide sequence ID" value="NZ_CP031165.1"/>
</dbReference>
<feature type="domain" description="Acyl-CoA dehydrogenase/oxidase N-terminal" evidence="7">
    <location>
        <begin position="6"/>
        <end position="118"/>
    </location>
</feature>
<dbReference type="OrthoDB" id="8677713at2"/>
<dbReference type="Pfam" id="PF02771">
    <property type="entry name" value="Acyl-CoA_dh_N"/>
    <property type="match status" value="1"/>
</dbReference>
<comment type="cofactor">
    <cofactor evidence="1">
        <name>FAD</name>
        <dbReference type="ChEBI" id="CHEBI:57692"/>
    </cofactor>
</comment>
<accession>A0A346Y1P6</accession>
<dbReference type="InterPro" id="IPR009075">
    <property type="entry name" value="AcylCo_DH/oxidase_C"/>
</dbReference>
<dbReference type="PANTHER" id="PTHR43884:SF20">
    <property type="entry name" value="ACYL-COA DEHYDROGENASE FADE28"/>
    <property type="match status" value="1"/>
</dbReference>
<name>A0A346Y1P6_9ACTN</name>
<evidence type="ECO:0000259" key="6">
    <source>
        <dbReference type="Pfam" id="PF00441"/>
    </source>
</evidence>
<protein>
    <submittedName>
        <fullName evidence="8">Butyryl-CoA dehydrogenase</fullName>
    </submittedName>
</protein>
<dbReference type="GO" id="GO:0050660">
    <property type="term" value="F:flavin adenine dinucleotide binding"/>
    <property type="evidence" value="ECO:0007669"/>
    <property type="project" value="InterPro"/>
</dbReference>
<keyword evidence="5" id="KW-0560">Oxidoreductase</keyword>
<dbReference type="SUPFAM" id="SSF47203">
    <property type="entry name" value="Acyl-CoA dehydrogenase C-terminal domain-like"/>
    <property type="match status" value="1"/>
</dbReference>
<sequence>MQFDFTDDAKDLASGAREFLTGEYPASVVRAAWESESGRDPKRWAQLAETGFVGVAIPEEHGGLGMGDVEMSLLLEEAGRANLPEPFLEVAAVAAPTIADYGSEELVAEWLPKIAAGEAIVTVQLGGAPLVADAHIADALLVEVDGALHLTTEFEASPQASLDGARRVFTVEATTGSDTLLTDDPAAAARAFDRAATATAAWLNGIGQQVLEMSVAYVMEREQFGRPVGSFQAVKHLLAETVLEVETSRAATWYAAYAVQHDLEDRVEAVSVAKSFASDAERTANTNSLQAHGGIGFTWEHDLHLWLKRGKALEGAYGTASWHRGRIADLVFG</sequence>
<keyword evidence="3" id="KW-0285">Flavoprotein</keyword>
<dbReference type="PANTHER" id="PTHR43884">
    <property type="entry name" value="ACYL-COA DEHYDROGENASE"/>
    <property type="match status" value="1"/>
</dbReference>
<dbReference type="AlphaFoldDB" id="A0A346Y1P6"/>
<proteinExistence type="inferred from homology"/>
<dbReference type="Pfam" id="PF00441">
    <property type="entry name" value="Acyl-CoA_dh_1"/>
    <property type="match status" value="1"/>
</dbReference>
<dbReference type="Proteomes" id="UP000264006">
    <property type="component" value="Chromosome"/>
</dbReference>
<dbReference type="Gene3D" id="1.20.140.10">
    <property type="entry name" value="Butyryl-CoA Dehydrogenase, subunit A, domain 3"/>
    <property type="match status" value="1"/>
</dbReference>
<dbReference type="InterPro" id="IPR036250">
    <property type="entry name" value="AcylCo_DH-like_C"/>
</dbReference>
<evidence type="ECO:0000256" key="1">
    <source>
        <dbReference type="ARBA" id="ARBA00001974"/>
    </source>
</evidence>
<dbReference type="Gene3D" id="1.10.540.10">
    <property type="entry name" value="Acyl-CoA dehydrogenase/oxidase, N-terminal domain"/>
    <property type="match status" value="1"/>
</dbReference>
<evidence type="ECO:0000256" key="3">
    <source>
        <dbReference type="ARBA" id="ARBA00022630"/>
    </source>
</evidence>
<keyword evidence="9" id="KW-1185">Reference proteome</keyword>
<evidence type="ECO:0000313" key="8">
    <source>
        <dbReference type="EMBL" id="AXV08393.1"/>
    </source>
</evidence>
<reference evidence="8 9" key="1">
    <citation type="submission" date="2018-09" db="EMBL/GenBank/DDBJ databases">
        <title>Complete genome sequence of Euzebya sp. DY32-46 isolated from seawater of Pacific Ocean.</title>
        <authorList>
            <person name="Xu L."/>
            <person name="Wu Y.-H."/>
            <person name="Xu X.-W."/>
        </authorList>
    </citation>
    <scope>NUCLEOTIDE SEQUENCE [LARGE SCALE GENOMIC DNA]</scope>
    <source>
        <strain evidence="8 9">DY32-46</strain>
    </source>
</reference>
<evidence type="ECO:0000259" key="7">
    <source>
        <dbReference type="Pfam" id="PF02771"/>
    </source>
</evidence>
<dbReference type="InterPro" id="IPR009100">
    <property type="entry name" value="AcylCoA_DH/oxidase_NM_dom_sf"/>
</dbReference>
<keyword evidence="4" id="KW-0274">FAD</keyword>